<name>A0A158L4J0_9BURK</name>
<proteinExistence type="predicted"/>
<keyword evidence="2" id="KW-1185">Reference proteome</keyword>
<evidence type="ECO:0000313" key="1">
    <source>
        <dbReference type="EMBL" id="SAL88317.1"/>
    </source>
</evidence>
<comment type="caution">
    <text evidence="1">The sequence shown here is derived from an EMBL/GenBank/DDBJ whole genome shotgun (WGS) entry which is preliminary data.</text>
</comment>
<dbReference type="Proteomes" id="UP000054770">
    <property type="component" value="Unassembled WGS sequence"/>
</dbReference>
<reference evidence="1" key="1">
    <citation type="submission" date="2016-01" db="EMBL/GenBank/DDBJ databases">
        <authorList>
            <person name="Peeters C."/>
        </authorList>
    </citation>
    <scope>NUCLEOTIDE SEQUENCE [LARGE SCALE GENOMIC DNA]</scope>
    <source>
        <strain evidence="1">LMG 22940</strain>
    </source>
</reference>
<dbReference type="AlphaFoldDB" id="A0A158L4J0"/>
<evidence type="ECO:0000313" key="2">
    <source>
        <dbReference type="Proteomes" id="UP000054770"/>
    </source>
</evidence>
<accession>A0A158L4J0</accession>
<dbReference type="EMBL" id="FCON02000394">
    <property type="protein sequence ID" value="SAL88317.1"/>
    <property type="molecule type" value="Genomic_DNA"/>
</dbReference>
<protein>
    <submittedName>
        <fullName evidence="1">Uncharacterized protein</fullName>
    </submittedName>
</protein>
<gene>
    <name evidence="1" type="ORF">AWB68_08737</name>
</gene>
<sequence length="83" mass="9244">MTRIVNSIFVQNQSLRERCKLDQAMPVGIIARKTRHFQSQHDAGVTVGHLSYQVLKAVSFLSAGPGHTEIVIDDVNTLDWPAE</sequence>
<organism evidence="1 2">
    <name type="scientific">Caballeronia choica</name>
    <dbReference type="NCBI Taxonomy" id="326476"/>
    <lineage>
        <taxon>Bacteria</taxon>
        <taxon>Pseudomonadati</taxon>
        <taxon>Pseudomonadota</taxon>
        <taxon>Betaproteobacteria</taxon>
        <taxon>Burkholderiales</taxon>
        <taxon>Burkholderiaceae</taxon>
        <taxon>Caballeronia</taxon>
    </lineage>
</organism>